<gene>
    <name evidence="1" type="ORF">SDC9_184603</name>
</gene>
<organism evidence="1">
    <name type="scientific">bioreactor metagenome</name>
    <dbReference type="NCBI Taxonomy" id="1076179"/>
    <lineage>
        <taxon>unclassified sequences</taxon>
        <taxon>metagenomes</taxon>
        <taxon>ecological metagenomes</taxon>
    </lineage>
</organism>
<dbReference type="Gene3D" id="3.40.630.10">
    <property type="entry name" value="Zn peptidases"/>
    <property type="match status" value="1"/>
</dbReference>
<dbReference type="EMBL" id="VSSQ01091564">
    <property type="protein sequence ID" value="MPN37087.1"/>
    <property type="molecule type" value="Genomic_DNA"/>
</dbReference>
<sequence length="103" mass="11385">MQQYNVEMVLDLHEGYAFNSENGNSVGEIILPGTDDKSTLVAIDAVEYINKNITEPKKKFSVLANPIAGSTAYYANTVLHIPSFTIETSSQQPLEDRVNFTLC</sequence>
<dbReference type="SUPFAM" id="SSF53187">
    <property type="entry name" value="Zn-dependent exopeptidases"/>
    <property type="match status" value="1"/>
</dbReference>
<proteinExistence type="predicted"/>
<reference evidence="1" key="1">
    <citation type="submission" date="2019-08" db="EMBL/GenBank/DDBJ databases">
        <authorList>
            <person name="Kucharzyk K."/>
            <person name="Murdoch R.W."/>
            <person name="Higgins S."/>
            <person name="Loffler F."/>
        </authorList>
    </citation>
    <scope>NUCLEOTIDE SEQUENCE</scope>
</reference>
<comment type="caution">
    <text evidence="1">The sequence shown here is derived from an EMBL/GenBank/DDBJ whole genome shotgun (WGS) entry which is preliminary data.</text>
</comment>
<name>A0A645HDI1_9ZZZZ</name>
<evidence type="ECO:0000313" key="1">
    <source>
        <dbReference type="EMBL" id="MPN37087.1"/>
    </source>
</evidence>
<dbReference type="AlphaFoldDB" id="A0A645HDI1"/>
<accession>A0A645HDI1</accession>
<protein>
    <submittedName>
        <fullName evidence="1">Uncharacterized protein</fullName>
    </submittedName>
</protein>